<feature type="non-terminal residue" evidence="1">
    <location>
        <position position="93"/>
    </location>
</feature>
<protein>
    <submittedName>
        <fullName evidence="1">Uncharacterized protein</fullName>
    </submittedName>
</protein>
<accession>X1S1U5</accession>
<organism evidence="1">
    <name type="scientific">marine sediment metagenome</name>
    <dbReference type="NCBI Taxonomy" id="412755"/>
    <lineage>
        <taxon>unclassified sequences</taxon>
        <taxon>metagenomes</taxon>
        <taxon>ecological metagenomes</taxon>
    </lineage>
</organism>
<proteinExistence type="predicted"/>
<dbReference type="AlphaFoldDB" id="X1S1U5"/>
<name>X1S1U5_9ZZZZ</name>
<comment type="caution">
    <text evidence="1">The sequence shown here is derived from an EMBL/GenBank/DDBJ whole genome shotgun (WGS) entry which is preliminary data.</text>
</comment>
<evidence type="ECO:0000313" key="1">
    <source>
        <dbReference type="EMBL" id="GAI69415.1"/>
    </source>
</evidence>
<sequence>TGLSFPGFGFSCQFMDYDSIGFGGPGYRYNEVPTPIESGISVNRGIDEIGYGVSLFASPFDFMSIEIDNNKISTHDSTLNTFEEIITLNKDMA</sequence>
<reference evidence="1" key="1">
    <citation type="journal article" date="2014" name="Front. Microbiol.">
        <title>High frequency of phylogenetically diverse reductive dehalogenase-homologous genes in deep subseafloor sedimentary metagenomes.</title>
        <authorList>
            <person name="Kawai M."/>
            <person name="Futagami T."/>
            <person name="Toyoda A."/>
            <person name="Takaki Y."/>
            <person name="Nishi S."/>
            <person name="Hori S."/>
            <person name="Arai W."/>
            <person name="Tsubouchi T."/>
            <person name="Morono Y."/>
            <person name="Uchiyama I."/>
            <person name="Ito T."/>
            <person name="Fujiyama A."/>
            <person name="Inagaki F."/>
            <person name="Takami H."/>
        </authorList>
    </citation>
    <scope>NUCLEOTIDE SEQUENCE</scope>
    <source>
        <strain evidence="1">Expedition CK06-06</strain>
    </source>
</reference>
<feature type="non-terminal residue" evidence="1">
    <location>
        <position position="1"/>
    </location>
</feature>
<dbReference type="EMBL" id="BARV01044128">
    <property type="protein sequence ID" value="GAI69415.1"/>
    <property type="molecule type" value="Genomic_DNA"/>
</dbReference>
<gene>
    <name evidence="1" type="ORF">S06H3_65493</name>
</gene>